<dbReference type="STRING" id="322710.Avin_09840"/>
<feature type="transmembrane region" description="Helical" evidence="1">
    <location>
        <begin position="114"/>
        <end position="130"/>
    </location>
</feature>
<keyword evidence="1" id="KW-0812">Transmembrane</keyword>
<dbReference type="PANTHER" id="PTHR22911:SF103">
    <property type="entry name" value="BLR2811 PROTEIN"/>
    <property type="match status" value="1"/>
</dbReference>
<feature type="transmembrane region" description="Helical" evidence="1">
    <location>
        <begin position="169"/>
        <end position="190"/>
    </location>
</feature>
<reference evidence="3 4" key="1">
    <citation type="journal article" date="2009" name="J. Bacteriol.">
        <title>Genome sequence of Azotobacter vinelandii, an obligate aerobe specialized to support diverse anaerobic metabolic processes.</title>
        <authorList>
            <person name="Setubal J.C."/>
            <person name="dos Santos P."/>
            <person name="Goldman B.S."/>
            <person name="Ertesvag H."/>
            <person name="Espin G."/>
            <person name="Rubio L.M."/>
            <person name="Valla S."/>
            <person name="Almeida N.F."/>
            <person name="Balasubramanian D."/>
            <person name="Cromes L."/>
            <person name="Curatti L."/>
            <person name="Du Z."/>
            <person name="Godsy E."/>
            <person name="Goodner B."/>
            <person name="Hellner-Burris K."/>
            <person name="Hernandez J.A."/>
            <person name="Houmiel K."/>
            <person name="Imperial J."/>
            <person name="Kennedy C."/>
            <person name="Larson T.J."/>
            <person name="Latreille P."/>
            <person name="Ligon L.S."/>
            <person name="Lu J."/>
            <person name="Maerk M."/>
            <person name="Miller N.M."/>
            <person name="Norton S."/>
            <person name="O'Carroll I.P."/>
            <person name="Paulsen I."/>
            <person name="Raulfs E.C."/>
            <person name="Roemer R."/>
            <person name="Rosser J."/>
            <person name="Segura D."/>
            <person name="Slater S."/>
            <person name="Stricklin S.L."/>
            <person name="Studholme D.J."/>
            <person name="Sun J."/>
            <person name="Viana C.J."/>
            <person name="Wallin E."/>
            <person name="Wang B."/>
            <person name="Wheeler C."/>
            <person name="Zhu H."/>
            <person name="Dean D.R."/>
            <person name="Dixon R."/>
            <person name="Wood D."/>
        </authorList>
    </citation>
    <scope>NUCLEOTIDE SEQUENCE [LARGE SCALE GENOMIC DNA]</scope>
    <source>
        <strain evidence="4">DJ / ATCC BAA-1303</strain>
    </source>
</reference>
<dbReference type="GO" id="GO:0016020">
    <property type="term" value="C:membrane"/>
    <property type="evidence" value="ECO:0007669"/>
    <property type="project" value="InterPro"/>
</dbReference>
<dbReference type="eggNOG" id="COG0697">
    <property type="taxonomic scope" value="Bacteria"/>
</dbReference>
<feature type="transmembrane region" description="Helical" evidence="1">
    <location>
        <begin position="27"/>
        <end position="45"/>
    </location>
</feature>
<dbReference type="OrthoDB" id="6115788at2"/>
<feature type="transmembrane region" description="Helical" evidence="1">
    <location>
        <begin position="252"/>
        <end position="271"/>
    </location>
</feature>
<feature type="transmembrane region" description="Helical" evidence="1">
    <location>
        <begin position="227"/>
        <end position="246"/>
    </location>
</feature>
<keyword evidence="4" id="KW-1185">Reference proteome</keyword>
<evidence type="ECO:0000313" key="3">
    <source>
        <dbReference type="EMBL" id="ACO77216.1"/>
    </source>
</evidence>
<proteinExistence type="predicted"/>
<feature type="domain" description="EamA" evidence="2">
    <location>
        <begin position="2"/>
        <end position="130"/>
    </location>
</feature>
<dbReference type="SUPFAM" id="SSF103481">
    <property type="entry name" value="Multidrug resistance efflux transporter EmrE"/>
    <property type="match status" value="2"/>
</dbReference>
<dbReference type="EnsemblBacteria" id="ACO77216">
    <property type="protein sequence ID" value="ACO77216"/>
    <property type="gene ID" value="Avin_09840"/>
</dbReference>
<feature type="transmembrane region" description="Helical" evidence="1">
    <location>
        <begin position="196"/>
        <end position="215"/>
    </location>
</feature>
<dbReference type="PANTHER" id="PTHR22911">
    <property type="entry name" value="ACYL-MALONYL CONDENSING ENZYME-RELATED"/>
    <property type="match status" value="1"/>
</dbReference>
<gene>
    <name evidence="3" type="ordered locus">Avin_09840</name>
</gene>
<evidence type="ECO:0000313" key="4">
    <source>
        <dbReference type="Proteomes" id="UP000002424"/>
    </source>
</evidence>
<dbReference type="AlphaFoldDB" id="C1DNK0"/>
<name>C1DNK0_AZOVD</name>
<dbReference type="HOGENOM" id="CLU_032828_2_3_6"/>
<accession>C1DNK0</accession>
<dbReference type="Proteomes" id="UP000002424">
    <property type="component" value="Chromosome"/>
</dbReference>
<keyword evidence="1" id="KW-1133">Transmembrane helix</keyword>
<feature type="transmembrane region" description="Helical" evidence="1">
    <location>
        <begin position="89"/>
        <end position="107"/>
    </location>
</feature>
<evidence type="ECO:0000259" key="2">
    <source>
        <dbReference type="Pfam" id="PF00892"/>
    </source>
</evidence>
<dbReference type="KEGG" id="avn:Avin_09840"/>
<dbReference type="InterPro" id="IPR000620">
    <property type="entry name" value="EamA_dom"/>
</dbReference>
<evidence type="ECO:0000256" key="1">
    <source>
        <dbReference type="SAM" id="Phobius"/>
    </source>
</evidence>
<dbReference type="InterPro" id="IPR037185">
    <property type="entry name" value="EmrE-like"/>
</dbReference>
<dbReference type="EMBL" id="CP001157">
    <property type="protein sequence ID" value="ACO77216.1"/>
    <property type="molecule type" value="Genomic_DNA"/>
</dbReference>
<protein>
    <recommendedName>
        <fullName evidence="2">EamA domain-containing protein</fullName>
    </recommendedName>
</protein>
<feature type="transmembrane region" description="Helical" evidence="1">
    <location>
        <begin position="136"/>
        <end position="157"/>
    </location>
</feature>
<feature type="domain" description="EamA" evidence="2">
    <location>
        <begin position="140"/>
        <end position="268"/>
    </location>
</feature>
<dbReference type="Pfam" id="PF00892">
    <property type="entry name" value="EamA"/>
    <property type="match status" value="2"/>
</dbReference>
<dbReference type="Gene3D" id="1.10.3730.20">
    <property type="match status" value="1"/>
</dbReference>
<organism evidence="3 4">
    <name type="scientific">Azotobacter vinelandii (strain DJ / ATCC BAA-1303)</name>
    <dbReference type="NCBI Taxonomy" id="322710"/>
    <lineage>
        <taxon>Bacteria</taxon>
        <taxon>Pseudomonadati</taxon>
        <taxon>Pseudomonadota</taxon>
        <taxon>Gammaproteobacteria</taxon>
        <taxon>Pseudomonadales</taxon>
        <taxon>Pseudomonadaceae</taxon>
        <taxon>Azotobacter</taxon>
    </lineage>
</organism>
<keyword evidence="1" id="KW-0472">Membrane</keyword>
<feature type="transmembrane region" description="Helical" evidence="1">
    <location>
        <begin position="66"/>
        <end position="83"/>
    </location>
</feature>
<sequence>MLILAAGLVLASHDGIAKYLALSHSLILVVWARYLSQSLVMLLLFGPRRGLSIVRTGHPVLQLIRGLCLVAVSLLFVSSLRHIPIGEATAVLFLAPLFITGLSATLLRERVSRGQWGAVVLGLLGVLVIVRPGGALFTPAALLPLGAAFCLATFMLLTRRLSESDDPVTCNFLSSLVGTLLMSVLVPFYWETPDSHDGLLLAGMGGVAMSGHLLLSHAYRYASAATLAPFTYSQIVFAVLVGAVAFDHVPDGVALLGIAIVIASGVLSVWVQRRAALPPAADRQGRGSEAEVGRG</sequence>